<dbReference type="InterPro" id="IPR037185">
    <property type="entry name" value="EmrE-like"/>
</dbReference>
<feature type="transmembrane region" description="Helical" evidence="6">
    <location>
        <begin position="165"/>
        <end position="183"/>
    </location>
</feature>
<keyword evidence="5 6" id="KW-0472">Membrane</keyword>
<feature type="transmembrane region" description="Helical" evidence="6">
    <location>
        <begin position="45"/>
        <end position="65"/>
    </location>
</feature>
<dbReference type="Proteomes" id="UP001595791">
    <property type="component" value="Unassembled WGS sequence"/>
</dbReference>
<comment type="subcellular location">
    <subcellularLocation>
        <location evidence="1">Membrane</location>
        <topology evidence="1">Multi-pass membrane protein</topology>
    </subcellularLocation>
</comment>
<evidence type="ECO:0000256" key="2">
    <source>
        <dbReference type="ARBA" id="ARBA00007362"/>
    </source>
</evidence>
<dbReference type="PANTHER" id="PTHR32322:SF2">
    <property type="entry name" value="EAMA DOMAIN-CONTAINING PROTEIN"/>
    <property type="match status" value="1"/>
</dbReference>
<feature type="transmembrane region" description="Helical" evidence="6">
    <location>
        <begin position="255"/>
        <end position="274"/>
    </location>
</feature>
<dbReference type="Gene3D" id="1.10.3730.20">
    <property type="match status" value="1"/>
</dbReference>
<reference evidence="9" key="1">
    <citation type="journal article" date="2019" name="Int. J. Syst. Evol. Microbiol.">
        <title>The Global Catalogue of Microorganisms (GCM) 10K type strain sequencing project: providing services to taxonomists for standard genome sequencing and annotation.</title>
        <authorList>
            <consortium name="The Broad Institute Genomics Platform"/>
            <consortium name="The Broad Institute Genome Sequencing Center for Infectious Disease"/>
            <person name="Wu L."/>
            <person name="Ma J."/>
        </authorList>
    </citation>
    <scope>NUCLEOTIDE SEQUENCE [LARGE SCALE GENOMIC DNA]</scope>
    <source>
        <strain evidence="9">LMG 29894</strain>
    </source>
</reference>
<evidence type="ECO:0000259" key="7">
    <source>
        <dbReference type="Pfam" id="PF00892"/>
    </source>
</evidence>
<proteinExistence type="inferred from homology"/>
<dbReference type="InterPro" id="IPR000620">
    <property type="entry name" value="EamA_dom"/>
</dbReference>
<comment type="similarity">
    <text evidence="2">Belongs to the EamA transporter family.</text>
</comment>
<evidence type="ECO:0000256" key="5">
    <source>
        <dbReference type="ARBA" id="ARBA00023136"/>
    </source>
</evidence>
<comment type="caution">
    <text evidence="8">The sequence shown here is derived from an EMBL/GenBank/DDBJ whole genome shotgun (WGS) entry which is preliminary data.</text>
</comment>
<feature type="transmembrane region" description="Helical" evidence="6">
    <location>
        <begin position="223"/>
        <end position="243"/>
    </location>
</feature>
<feature type="transmembrane region" description="Helical" evidence="6">
    <location>
        <begin position="12"/>
        <end position="33"/>
    </location>
</feature>
<keyword evidence="3 6" id="KW-0812">Transmembrane</keyword>
<evidence type="ECO:0000256" key="4">
    <source>
        <dbReference type="ARBA" id="ARBA00022989"/>
    </source>
</evidence>
<accession>A0ABV8MS67</accession>
<keyword evidence="4 6" id="KW-1133">Transmembrane helix</keyword>
<dbReference type="EMBL" id="JBHSBU010000001">
    <property type="protein sequence ID" value="MFC4161098.1"/>
    <property type="molecule type" value="Genomic_DNA"/>
</dbReference>
<dbReference type="InterPro" id="IPR050638">
    <property type="entry name" value="AA-Vitamin_Transporters"/>
</dbReference>
<dbReference type="RefSeq" id="WP_378166651.1">
    <property type="nucleotide sequence ID" value="NZ_JBHSBU010000001.1"/>
</dbReference>
<protein>
    <submittedName>
        <fullName evidence="8">DMT family transporter</fullName>
    </submittedName>
</protein>
<evidence type="ECO:0000256" key="3">
    <source>
        <dbReference type="ARBA" id="ARBA00022692"/>
    </source>
</evidence>
<feature type="domain" description="EamA" evidence="7">
    <location>
        <begin position="13"/>
        <end position="146"/>
    </location>
</feature>
<gene>
    <name evidence="8" type="ORF">ACFOW7_17310</name>
</gene>
<feature type="domain" description="EamA" evidence="7">
    <location>
        <begin position="161"/>
        <end position="295"/>
    </location>
</feature>
<name>A0ABV8MS67_9NEIS</name>
<feature type="transmembrane region" description="Helical" evidence="6">
    <location>
        <begin position="102"/>
        <end position="123"/>
    </location>
</feature>
<feature type="transmembrane region" description="Helical" evidence="6">
    <location>
        <begin position="77"/>
        <end position="96"/>
    </location>
</feature>
<organism evidence="8 9">
    <name type="scientific">Chitinimonas lacunae</name>
    <dbReference type="NCBI Taxonomy" id="1963018"/>
    <lineage>
        <taxon>Bacteria</taxon>
        <taxon>Pseudomonadati</taxon>
        <taxon>Pseudomonadota</taxon>
        <taxon>Betaproteobacteria</taxon>
        <taxon>Neisseriales</taxon>
        <taxon>Chitinibacteraceae</taxon>
        <taxon>Chitinimonas</taxon>
    </lineage>
</organism>
<evidence type="ECO:0000313" key="8">
    <source>
        <dbReference type="EMBL" id="MFC4161098.1"/>
    </source>
</evidence>
<evidence type="ECO:0000313" key="9">
    <source>
        <dbReference type="Proteomes" id="UP001595791"/>
    </source>
</evidence>
<feature type="transmembrane region" description="Helical" evidence="6">
    <location>
        <begin position="190"/>
        <end position="211"/>
    </location>
</feature>
<evidence type="ECO:0000256" key="1">
    <source>
        <dbReference type="ARBA" id="ARBA00004141"/>
    </source>
</evidence>
<keyword evidence="9" id="KW-1185">Reference proteome</keyword>
<sequence>MSISAASRSPALAYVLLTLTSLFWSGNFVLARAMHASIPPMTLSLGRWLVALACLAPFAWPRAWANRAALKASWRRVVALGLIGIAGFNTLVYAALQETSATNGVLMNSFIPILILLLGAVFWGERLVLRQISGVALSFIGVVVILCQGDPVLLARLEFNRGDLLMFLAALDWALYTLVVRGLDPEVDRLGLLGVIIPIGLLAILPCYGWEVSQGHWVAMTPGNIVTFLYVGLFPSVLAYLFYNRGVAEVGAARAGAFIHLMPVFGTVLSIVFLDERFRWFHALGVAAIFGGLLISERRRPAAVVSTPQSERP</sequence>
<dbReference type="Pfam" id="PF00892">
    <property type="entry name" value="EamA"/>
    <property type="match status" value="2"/>
</dbReference>
<evidence type="ECO:0000256" key="6">
    <source>
        <dbReference type="SAM" id="Phobius"/>
    </source>
</evidence>
<dbReference type="PANTHER" id="PTHR32322">
    <property type="entry name" value="INNER MEMBRANE TRANSPORTER"/>
    <property type="match status" value="1"/>
</dbReference>
<feature type="transmembrane region" description="Helical" evidence="6">
    <location>
        <begin position="135"/>
        <end position="153"/>
    </location>
</feature>
<dbReference type="SUPFAM" id="SSF103481">
    <property type="entry name" value="Multidrug resistance efflux transporter EmrE"/>
    <property type="match status" value="2"/>
</dbReference>
<feature type="transmembrane region" description="Helical" evidence="6">
    <location>
        <begin position="280"/>
        <end position="296"/>
    </location>
</feature>